<dbReference type="InterPro" id="IPR050267">
    <property type="entry name" value="Anti-sigma-factor_SerPK"/>
</dbReference>
<dbReference type="PANTHER" id="PTHR35526">
    <property type="entry name" value="ANTI-SIGMA-F FACTOR RSBW-RELATED"/>
    <property type="match status" value="1"/>
</dbReference>
<keyword evidence="1" id="KW-0723">Serine/threonine-protein kinase</keyword>
<evidence type="ECO:0000259" key="2">
    <source>
        <dbReference type="Pfam" id="PF13581"/>
    </source>
</evidence>
<feature type="domain" description="Histidine kinase/HSP90-like ATPase" evidence="2">
    <location>
        <begin position="11"/>
        <end position="135"/>
    </location>
</feature>
<organism evidence="3">
    <name type="scientific">Lyngbya confervoides BDU141951</name>
    <dbReference type="NCBI Taxonomy" id="1574623"/>
    <lineage>
        <taxon>Bacteria</taxon>
        <taxon>Bacillati</taxon>
        <taxon>Cyanobacteriota</taxon>
        <taxon>Cyanophyceae</taxon>
        <taxon>Oscillatoriophycideae</taxon>
        <taxon>Oscillatoriales</taxon>
        <taxon>Microcoleaceae</taxon>
        <taxon>Lyngbya</taxon>
    </lineage>
</organism>
<dbReference type="Pfam" id="PF13581">
    <property type="entry name" value="HATPase_c_2"/>
    <property type="match status" value="1"/>
</dbReference>
<reference evidence="3" key="2">
    <citation type="journal article" date="2015" name="Genome Announc.">
        <title>Draft Genome Sequence of Filamentous Marine Cyanobacterium Lyngbya confervoides Strain BDU141951.</title>
        <authorList>
            <person name="Chandrababunaidu M.M."/>
            <person name="Sen D."/>
            <person name="Tripathy S."/>
        </authorList>
    </citation>
    <scope>NUCLEOTIDE SEQUENCE</scope>
    <source>
        <strain evidence="3">BDU141951</strain>
    </source>
</reference>
<keyword evidence="3" id="KW-0547">Nucleotide-binding</keyword>
<dbReference type="SUPFAM" id="SSF55874">
    <property type="entry name" value="ATPase domain of HSP90 chaperone/DNA topoisomerase II/histidine kinase"/>
    <property type="match status" value="1"/>
</dbReference>
<reference evidence="3" key="3">
    <citation type="submission" date="2020-02" db="EMBL/GenBank/DDBJ databases">
        <authorList>
            <person name="Sarangi A.N."/>
            <person name="Ghosh S."/>
            <person name="Mukherjee M."/>
            <person name="Tripathy S."/>
        </authorList>
    </citation>
    <scope>NUCLEOTIDE SEQUENCE</scope>
    <source>
        <strain evidence="3">BDU141951</strain>
    </source>
</reference>
<dbReference type="GO" id="GO:0004674">
    <property type="term" value="F:protein serine/threonine kinase activity"/>
    <property type="evidence" value="ECO:0007669"/>
    <property type="project" value="UniProtKB-KW"/>
</dbReference>
<sequence length="146" mass="16938">MQKSTCLVVDSRLETLNDIQAWFAHWYHSLEAEFSWVRRHGDRLNIAVAEGFTNAVRHAHGHLPPETPIKIEVHLVSDRLTICIWDHGQPFDPNQLPEPEPGSLLCHGGYGWFLLRRAVDRVTYRRQGERNCLEIMQNRHPSSPVR</sequence>
<keyword evidence="1" id="KW-0808">Transferase</keyword>
<accession>A0A0C1URK5</accession>
<dbReference type="InterPro" id="IPR036890">
    <property type="entry name" value="HATPase_C_sf"/>
</dbReference>
<comment type="caution">
    <text evidence="3">The sequence shown here is derived from an EMBL/GenBank/DDBJ whole genome shotgun (WGS) entry which is preliminary data.</text>
</comment>
<dbReference type="CDD" id="cd16936">
    <property type="entry name" value="HATPase_RsbW-like"/>
    <property type="match status" value="1"/>
</dbReference>
<dbReference type="AlphaFoldDB" id="A0A0C1URK5"/>
<proteinExistence type="predicted"/>
<dbReference type="PANTHER" id="PTHR35526:SF3">
    <property type="entry name" value="ANTI-SIGMA-F FACTOR RSBW"/>
    <property type="match status" value="1"/>
</dbReference>
<dbReference type="EMBL" id="JTHE02000003">
    <property type="protein sequence ID" value="NEV68655.1"/>
    <property type="molecule type" value="Genomic_DNA"/>
</dbReference>
<keyword evidence="3" id="KW-0067">ATP-binding</keyword>
<dbReference type="InterPro" id="IPR003594">
    <property type="entry name" value="HATPase_dom"/>
</dbReference>
<keyword evidence="1" id="KW-0418">Kinase</keyword>
<reference evidence="3" key="1">
    <citation type="submission" date="2014-11" db="EMBL/GenBank/DDBJ databases">
        <authorList>
            <person name="Malar M.C."/>
            <person name="Sen D."/>
            <person name="Tripathy S."/>
        </authorList>
    </citation>
    <scope>NUCLEOTIDE SEQUENCE</scope>
    <source>
        <strain evidence="3">BDU141951</strain>
    </source>
</reference>
<evidence type="ECO:0000256" key="1">
    <source>
        <dbReference type="ARBA" id="ARBA00022527"/>
    </source>
</evidence>
<name>A0A0C1URK5_9CYAN</name>
<gene>
    <name evidence="3" type="ORF">QQ91_016195</name>
</gene>
<protein>
    <submittedName>
        <fullName evidence="3">ATP-binding protein</fullName>
    </submittedName>
</protein>
<dbReference type="GO" id="GO:0005524">
    <property type="term" value="F:ATP binding"/>
    <property type="evidence" value="ECO:0007669"/>
    <property type="project" value="UniProtKB-KW"/>
</dbReference>
<evidence type="ECO:0000313" key="3">
    <source>
        <dbReference type="EMBL" id="NEV68655.1"/>
    </source>
</evidence>
<dbReference type="Gene3D" id="3.30.565.10">
    <property type="entry name" value="Histidine kinase-like ATPase, C-terminal domain"/>
    <property type="match status" value="1"/>
</dbReference>